<evidence type="ECO:0000313" key="4">
    <source>
        <dbReference type="Proteomes" id="UP001293254"/>
    </source>
</evidence>
<dbReference type="AlphaFoldDB" id="A0AAE1YP28"/>
<evidence type="ECO:0000256" key="1">
    <source>
        <dbReference type="SAM" id="MobiDB-lite"/>
    </source>
</evidence>
<dbReference type="EMBL" id="JACGWO010000003">
    <property type="protein sequence ID" value="KAK4433313.1"/>
    <property type="molecule type" value="Genomic_DNA"/>
</dbReference>
<gene>
    <name evidence="3" type="ORF">Salat_1093600</name>
</gene>
<name>A0AAE1YP28_9LAMI</name>
<protein>
    <recommendedName>
        <fullName evidence="2">Reverse transcriptase zinc-binding domain-containing protein</fullName>
    </recommendedName>
</protein>
<dbReference type="Proteomes" id="UP001293254">
    <property type="component" value="Unassembled WGS sequence"/>
</dbReference>
<keyword evidence="4" id="KW-1185">Reference proteome</keyword>
<feature type="domain" description="Reverse transcriptase zinc-binding" evidence="2">
    <location>
        <begin position="118"/>
        <end position="218"/>
    </location>
</feature>
<sequence>METYQVRRDKLPVHLRDIVKLTKQSGERGVSLVSSPSANSSLQLGVGEGKWVSIPEVCTASGGRGRGRRDRGRSGAREAGAETRPSLTWQSIVVDEQERQAEGSGVLIRWNFTKNGVFTVQSAYELFKRMEDQCIVSTSRSFSMLTEGSSRFWKELWATPVPPRVKLSIWRFRFEAVPTMENLVKRRADVELQCMHYAADEKSLKHILLECTFARLAWALSDIPWALIGTWEMVLQPRSRVL</sequence>
<evidence type="ECO:0000259" key="2">
    <source>
        <dbReference type="Pfam" id="PF13966"/>
    </source>
</evidence>
<reference evidence="3" key="1">
    <citation type="submission" date="2020-06" db="EMBL/GenBank/DDBJ databases">
        <authorList>
            <person name="Li T."/>
            <person name="Hu X."/>
            <person name="Zhang T."/>
            <person name="Song X."/>
            <person name="Zhang H."/>
            <person name="Dai N."/>
            <person name="Sheng W."/>
            <person name="Hou X."/>
            <person name="Wei L."/>
        </authorList>
    </citation>
    <scope>NUCLEOTIDE SEQUENCE</scope>
    <source>
        <strain evidence="3">3651</strain>
        <tissue evidence="3">Leaf</tissue>
    </source>
</reference>
<dbReference type="Pfam" id="PF13966">
    <property type="entry name" value="zf-RVT"/>
    <property type="match status" value="1"/>
</dbReference>
<organism evidence="3 4">
    <name type="scientific">Sesamum alatum</name>
    <dbReference type="NCBI Taxonomy" id="300844"/>
    <lineage>
        <taxon>Eukaryota</taxon>
        <taxon>Viridiplantae</taxon>
        <taxon>Streptophyta</taxon>
        <taxon>Embryophyta</taxon>
        <taxon>Tracheophyta</taxon>
        <taxon>Spermatophyta</taxon>
        <taxon>Magnoliopsida</taxon>
        <taxon>eudicotyledons</taxon>
        <taxon>Gunneridae</taxon>
        <taxon>Pentapetalae</taxon>
        <taxon>asterids</taxon>
        <taxon>lamiids</taxon>
        <taxon>Lamiales</taxon>
        <taxon>Pedaliaceae</taxon>
        <taxon>Sesamum</taxon>
    </lineage>
</organism>
<comment type="caution">
    <text evidence="3">The sequence shown here is derived from an EMBL/GenBank/DDBJ whole genome shotgun (WGS) entry which is preliminary data.</text>
</comment>
<proteinExistence type="predicted"/>
<feature type="region of interest" description="Disordered" evidence="1">
    <location>
        <begin position="61"/>
        <end position="84"/>
    </location>
</feature>
<evidence type="ECO:0000313" key="3">
    <source>
        <dbReference type="EMBL" id="KAK4433313.1"/>
    </source>
</evidence>
<reference evidence="3" key="2">
    <citation type="journal article" date="2024" name="Plant">
        <title>Genomic evolution and insights into agronomic trait innovations of Sesamum species.</title>
        <authorList>
            <person name="Miao H."/>
            <person name="Wang L."/>
            <person name="Qu L."/>
            <person name="Liu H."/>
            <person name="Sun Y."/>
            <person name="Le M."/>
            <person name="Wang Q."/>
            <person name="Wei S."/>
            <person name="Zheng Y."/>
            <person name="Lin W."/>
            <person name="Duan Y."/>
            <person name="Cao H."/>
            <person name="Xiong S."/>
            <person name="Wang X."/>
            <person name="Wei L."/>
            <person name="Li C."/>
            <person name="Ma Q."/>
            <person name="Ju M."/>
            <person name="Zhao R."/>
            <person name="Li G."/>
            <person name="Mu C."/>
            <person name="Tian Q."/>
            <person name="Mei H."/>
            <person name="Zhang T."/>
            <person name="Gao T."/>
            <person name="Zhang H."/>
        </authorList>
    </citation>
    <scope>NUCLEOTIDE SEQUENCE</scope>
    <source>
        <strain evidence="3">3651</strain>
    </source>
</reference>
<dbReference type="InterPro" id="IPR026960">
    <property type="entry name" value="RVT-Znf"/>
</dbReference>
<feature type="compositionally biased region" description="Basic and acidic residues" evidence="1">
    <location>
        <begin position="72"/>
        <end position="81"/>
    </location>
</feature>
<accession>A0AAE1YP28</accession>